<keyword evidence="2" id="KW-1185">Reference proteome</keyword>
<dbReference type="Gene3D" id="2.60.120.330">
    <property type="entry name" value="B-lactam Antibiotic, Isopenicillin N Synthase, Chain"/>
    <property type="match status" value="1"/>
</dbReference>
<evidence type="ECO:0008006" key="3">
    <source>
        <dbReference type="Google" id="ProtNLM"/>
    </source>
</evidence>
<dbReference type="SUPFAM" id="SSF51197">
    <property type="entry name" value="Clavaminate synthase-like"/>
    <property type="match status" value="1"/>
</dbReference>
<dbReference type="PANTHER" id="PTHR30613">
    <property type="entry name" value="UNCHARACTERIZED PROTEIN YBIU-RELATED"/>
    <property type="match status" value="1"/>
</dbReference>
<comment type="caution">
    <text evidence="1">The sequence shown here is derived from an EMBL/GenBank/DDBJ whole genome shotgun (WGS) entry which is preliminary data.</text>
</comment>
<proteinExistence type="predicted"/>
<dbReference type="Pfam" id="PF07350">
    <property type="entry name" value="Gig2-like"/>
    <property type="match status" value="1"/>
</dbReference>
<dbReference type="PANTHER" id="PTHR30613:SF1">
    <property type="entry name" value="DUF1479 DOMAIN PROTEIN (AFU_ORTHOLOGUE AFUA_5G09280)"/>
    <property type="match status" value="1"/>
</dbReference>
<accession>A0AAV9JI29</accession>
<dbReference type="Proteomes" id="UP001324427">
    <property type="component" value="Unassembled WGS sequence"/>
</dbReference>
<dbReference type="InterPro" id="IPR010856">
    <property type="entry name" value="Gig2-like"/>
</dbReference>
<dbReference type="InterPro" id="IPR027443">
    <property type="entry name" value="IPNS-like_sf"/>
</dbReference>
<protein>
    <recommendedName>
        <fullName evidence="3">DUF1479-domain-containing protein</fullName>
    </recommendedName>
</protein>
<reference evidence="1 2" key="1">
    <citation type="submission" date="2021-11" db="EMBL/GenBank/DDBJ databases">
        <title>Black yeast isolated from Biological Soil Crust.</title>
        <authorList>
            <person name="Kurbessoian T."/>
        </authorList>
    </citation>
    <scope>NUCLEOTIDE SEQUENCE [LARGE SCALE GENOMIC DNA]</scope>
    <source>
        <strain evidence="1 2">CCFEE 5522</strain>
    </source>
</reference>
<gene>
    <name evidence="1" type="ORF">LTR36_004113</name>
</gene>
<evidence type="ECO:0000313" key="2">
    <source>
        <dbReference type="Proteomes" id="UP001324427"/>
    </source>
</evidence>
<organism evidence="1 2">
    <name type="scientific">Oleoguttula mirabilis</name>
    <dbReference type="NCBI Taxonomy" id="1507867"/>
    <lineage>
        <taxon>Eukaryota</taxon>
        <taxon>Fungi</taxon>
        <taxon>Dikarya</taxon>
        <taxon>Ascomycota</taxon>
        <taxon>Pezizomycotina</taxon>
        <taxon>Dothideomycetes</taxon>
        <taxon>Dothideomycetidae</taxon>
        <taxon>Mycosphaerellales</taxon>
        <taxon>Teratosphaeriaceae</taxon>
        <taxon>Oleoguttula</taxon>
    </lineage>
</organism>
<dbReference type="AlphaFoldDB" id="A0AAV9JI29"/>
<dbReference type="EMBL" id="JAVFHQ010000024">
    <property type="protein sequence ID" value="KAK4544541.1"/>
    <property type="molecule type" value="Genomic_DNA"/>
</dbReference>
<sequence length="435" mass="48921">MPGALKQWPTWPEFTKGNGENEKAFAQYKKDIADQYGEHALRQSWLKVCTKLESLTDEIGEKGTSMIPTLSYDEIRDLSPEKRAQLQGVGCFVVRGVVDRPTADEWFQEAKAYVADNKSSITGWPEETPFVLKVYWSPTQLAARTHPNHLALQRELNSWWHDGSNSTSPDPLSYADAIRIRPPKVPFFGLGPHIDAGSLARWVDPAYRNVYRKIWEGKPEEHDPYDLELRKDANQAIFGGSAHSSVFRAYQGWTALTEAGPREGSLLLYPDVQTVVAYLLLRPFFQPPEDESDVMDATKWTFDVSSTWFPGTWRHDSQMLSPSSHPHLRLQSCMVNIPTMYPGDTVWWHCDMCHAVEVEHDGENDASVVYIAATPTTPTNARYIKAQLDDFLAGRAPEDFKSSGSNESAYKGFLGEKSILSGEEGRRAMGFGLAV</sequence>
<name>A0AAV9JI29_9PEZI</name>
<evidence type="ECO:0000313" key="1">
    <source>
        <dbReference type="EMBL" id="KAK4544541.1"/>
    </source>
</evidence>